<feature type="chain" id="PRO_5029831952" evidence="5">
    <location>
        <begin position="23"/>
        <end position="178"/>
    </location>
</feature>
<keyword evidence="3 5" id="KW-0732">Signal</keyword>
<evidence type="ECO:0000259" key="6">
    <source>
        <dbReference type="Pfam" id="PF00419"/>
    </source>
</evidence>
<evidence type="ECO:0000313" key="7">
    <source>
        <dbReference type="EMBL" id="MCR6674170.1"/>
    </source>
</evidence>
<proteinExistence type="inferred from homology"/>
<dbReference type="InterPro" id="IPR036937">
    <property type="entry name" value="Adhesion_dom_fimbrial_sf"/>
</dbReference>
<comment type="similarity">
    <text evidence="2">Belongs to the fimbrial protein family.</text>
</comment>
<dbReference type="InterPro" id="IPR000259">
    <property type="entry name" value="Adhesion_dom_fimbrial"/>
</dbReference>
<evidence type="ECO:0000256" key="2">
    <source>
        <dbReference type="ARBA" id="ARBA00006671"/>
    </source>
</evidence>
<reference evidence="7" key="2">
    <citation type="submission" date="2022-07" db="EMBL/GenBank/DDBJ databases">
        <title>Diversity of ethanolamine utilization by human commensal Escherichia coli.</title>
        <authorList>
            <person name="Jubelin G."/>
        </authorList>
    </citation>
    <scope>NUCLEOTIDE SEQUENCE</scope>
    <source>
        <strain evidence="7">S1</strain>
    </source>
</reference>
<evidence type="ECO:0000256" key="4">
    <source>
        <dbReference type="ARBA" id="ARBA00023263"/>
    </source>
</evidence>
<evidence type="ECO:0000256" key="3">
    <source>
        <dbReference type="ARBA" id="ARBA00022729"/>
    </source>
</evidence>
<feature type="signal peptide" evidence="5">
    <location>
        <begin position="1"/>
        <end position="22"/>
    </location>
</feature>
<dbReference type="Gene3D" id="2.60.40.1090">
    <property type="entry name" value="Fimbrial-type adhesion domain"/>
    <property type="match status" value="1"/>
</dbReference>
<dbReference type="PANTHER" id="PTHR33420:SF3">
    <property type="entry name" value="FIMBRIAL SUBUNIT ELFA"/>
    <property type="match status" value="1"/>
</dbReference>
<dbReference type="PANTHER" id="PTHR33420">
    <property type="entry name" value="FIMBRIAL SUBUNIT ELFA-RELATED"/>
    <property type="match status" value="1"/>
</dbReference>
<evidence type="ECO:0000256" key="5">
    <source>
        <dbReference type="SAM" id="SignalP"/>
    </source>
</evidence>
<gene>
    <name evidence="8" type="ORF">HV018_08635</name>
    <name evidence="7" type="ORF">NVV43_00855</name>
</gene>
<evidence type="ECO:0000256" key="1">
    <source>
        <dbReference type="ARBA" id="ARBA00004561"/>
    </source>
</evidence>
<dbReference type="AlphaFoldDB" id="A0A7L5X4V3"/>
<dbReference type="InterPro" id="IPR008966">
    <property type="entry name" value="Adhesion_dom_sf"/>
</dbReference>
<comment type="subcellular location">
    <subcellularLocation>
        <location evidence="1">Fimbrium</location>
    </subcellularLocation>
</comment>
<organism evidence="8 9">
    <name type="scientific">Escherichia marmotae</name>
    <dbReference type="NCBI Taxonomy" id="1499973"/>
    <lineage>
        <taxon>Bacteria</taxon>
        <taxon>Pseudomonadati</taxon>
        <taxon>Pseudomonadota</taxon>
        <taxon>Gammaproteobacteria</taxon>
        <taxon>Enterobacterales</taxon>
        <taxon>Enterobacteriaceae</taxon>
        <taxon>Escherichia</taxon>
    </lineage>
</organism>
<keyword evidence="4" id="KW-0281">Fimbrium</keyword>
<evidence type="ECO:0000313" key="9">
    <source>
        <dbReference type="Proteomes" id="UP000510862"/>
    </source>
</evidence>
<dbReference type="Proteomes" id="UP000510862">
    <property type="component" value="Chromosome"/>
</dbReference>
<dbReference type="SUPFAM" id="SSF49401">
    <property type="entry name" value="Bacterial adhesins"/>
    <property type="match status" value="1"/>
</dbReference>
<dbReference type="Pfam" id="PF00419">
    <property type="entry name" value="Fimbrial"/>
    <property type="match status" value="1"/>
</dbReference>
<dbReference type="KEGG" id="ema:C1192_06760"/>
<reference evidence="8 9" key="1">
    <citation type="submission" date="2020-06" db="EMBL/GenBank/DDBJ databases">
        <title>REHAB project genomes.</title>
        <authorList>
            <person name="Shaw L.P."/>
        </authorList>
    </citation>
    <scope>NUCLEOTIDE SEQUENCE [LARGE SCALE GENOMIC DNA]</scope>
    <source>
        <strain evidence="8 9">RHB42-C09</strain>
    </source>
</reference>
<protein>
    <submittedName>
        <fullName evidence="8">Fimbrial protein</fullName>
    </submittedName>
</protein>
<sequence>MKVKLAALALATTVGLSANAYADDGKIDFTGNIIEAGCTVDSTLTTPQTVKLGDVAKTAFNGAGTTAANTRFILALSNCPDALKSKAVVVKYDGTPDSTNGDYLQLTGYGTAGVAKGVAIQLLNASGTALPLATSSEAKNISATGDAKLTFFARYIATDAVVSAGTANSTVNFTLAYN</sequence>
<dbReference type="EMBL" id="JANPXH010000001">
    <property type="protein sequence ID" value="MCR6674170.1"/>
    <property type="molecule type" value="Genomic_DNA"/>
</dbReference>
<dbReference type="Proteomes" id="UP001206878">
    <property type="component" value="Unassembled WGS sequence"/>
</dbReference>
<feature type="domain" description="Fimbrial-type adhesion" evidence="6">
    <location>
        <begin position="27"/>
        <end position="177"/>
    </location>
</feature>
<dbReference type="GO" id="GO:0009289">
    <property type="term" value="C:pilus"/>
    <property type="evidence" value="ECO:0007669"/>
    <property type="project" value="UniProtKB-SubCell"/>
</dbReference>
<name>A0A7L5X4V3_9ESCH</name>
<dbReference type="RefSeq" id="WP_038354430.1">
    <property type="nucleotide sequence ID" value="NZ_CP025979.1"/>
</dbReference>
<dbReference type="GO" id="GO:0043709">
    <property type="term" value="P:cell adhesion involved in single-species biofilm formation"/>
    <property type="evidence" value="ECO:0007669"/>
    <property type="project" value="TreeGrafter"/>
</dbReference>
<accession>A0A7L5X4V3</accession>
<dbReference type="EMBL" id="CP058207">
    <property type="protein sequence ID" value="QLP26734.1"/>
    <property type="molecule type" value="Genomic_DNA"/>
</dbReference>
<evidence type="ECO:0000313" key="8">
    <source>
        <dbReference type="EMBL" id="QLP26734.1"/>
    </source>
</evidence>
<dbReference type="InterPro" id="IPR050263">
    <property type="entry name" value="Bact_Fimbrial_Adh_Pro"/>
</dbReference>